<proteinExistence type="predicted"/>
<feature type="non-terminal residue" evidence="2">
    <location>
        <position position="1"/>
    </location>
</feature>
<reference evidence="2" key="1">
    <citation type="submission" date="2023-10" db="EMBL/GenBank/DDBJ databases">
        <authorList>
            <person name="Chen Y."/>
            <person name="Shah S."/>
            <person name="Dougan E. K."/>
            <person name="Thang M."/>
            <person name="Chan C."/>
        </authorList>
    </citation>
    <scope>NUCLEOTIDE SEQUENCE [LARGE SCALE GENOMIC DNA]</scope>
</reference>
<feature type="compositionally biased region" description="Low complexity" evidence="1">
    <location>
        <begin position="26"/>
        <end position="44"/>
    </location>
</feature>
<organism evidence="2 3">
    <name type="scientific">Prorocentrum cordatum</name>
    <dbReference type="NCBI Taxonomy" id="2364126"/>
    <lineage>
        <taxon>Eukaryota</taxon>
        <taxon>Sar</taxon>
        <taxon>Alveolata</taxon>
        <taxon>Dinophyceae</taxon>
        <taxon>Prorocentrales</taxon>
        <taxon>Prorocentraceae</taxon>
        <taxon>Prorocentrum</taxon>
    </lineage>
</organism>
<feature type="non-terminal residue" evidence="2">
    <location>
        <position position="102"/>
    </location>
</feature>
<sequence length="102" mass="10832">ATLLLLGLVPGPRPLPDQKSDVVSVSAARAPRSSRPRSWLPPASARRRSRPRGAGSEAQRGGPQSGRVAPCRARTRRTLTRGWSGFSGTASRCPLRSPARAP</sequence>
<keyword evidence="3" id="KW-1185">Reference proteome</keyword>
<dbReference type="EMBL" id="CAUYUJ010016552">
    <property type="protein sequence ID" value="CAK0866598.1"/>
    <property type="molecule type" value="Genomic_DNA"/>
</dbReference>
<feature type="region of interest" description="Disordered" evidence="1">
    <location>
        <begin position="1"/>
        <end position="102"/>
    </location>
</feature>
<evidence type="ECO:0000313" key="3">
    <source>
        <dbReference type="Proteomes" id="UP001189429"/>
    </source>
</evidence>
<name>A0ABN9V1K4_9DINO</name>
<comment type="caution">
    <text evidence="2">The sequence shown here is derived from an EMBL/GenBank/DDBJ whole genome shotgun (WGS) entry which is preliminary data.</text>
</comment>
<feature type="compositionally biased region" description="Low complexity" evidence="1">
    <location>
        <begin position="1"/>
        <end position="10"/>
    </location>
</feature>
<evidence type="ECO:0000313" key="2">
    <source>
        <dbReference type="EMBL" id="CAK0866598.1"/>
    </source>
</evidence>
<protein>
    <submittedName>
        <fullName evidence="2">Uncharacterized protein</fullName>
    </submittedName>
</protein>
<accession>A0ABN9V1K4</accession>
<gene>
    <name evidence="2" type="ORF">PCOR1329_LOCUS53744</name>
</gene>
<dbReference type="Proteomes" id="UP001189429">
    <property type="component" value="Unassembled WGS sequence"/>
</dbReference>
<evidence type="ECO:0000256" key="1">
    <source>
        <dbReference type="SAM" id="MobiDB-lite"/>
    </source>
</evidence>